<sequence length="63" mass="6953">MLIVIAPAKPNAIFAIHTEYQEETCLSEYPHDFGILRTSVKLLSLEDSIPGDAEIIRPIGDEA</sequence>
<organism evidence="1 2">
    <name type="scientific">Rhizobium leguminosarum bv. viciae</name>
    <dbReference type="NCBI Taxonomy" id="387"/>
    <lineage>
        <taxon>Bacteria</taxon>
        <taxon>Pseudomonadati</taxon>
        <taxon>Pseudomonadota</taxon>
        <taxon>Alphaproteobacteria</taxon>
        <taxon>Hyphomicrobiales</taxon>
        <taxon>Rhizobiaceae</taxon>
        <taxon>Rhizobium/Agrobacterium group</taxon>
        <taxon>Rhizobium</taxon>
    </lineage>
</organism>
<name>A0A7G6RHU7_RHILV</name>
<evidence type="ECO:0000313" key="1">
    <source>
        <dbReference type="EMBL" id="QND41829.1"/>
    </source>
</evidence>
<accession>A0A7G6RHU7</accession>
<evidence type="ECO:0000313" key="2">
    <source>
        <dbReference type="Proteomes" id="UP000515518"/>
    </source>
</evidence>
<reference evidence="2" key="1">
    <citation type="journal article" date="2020" name="Mol. Plant Microbe">
        <title>Rhizobial microsymbionts of the narrowly endemic Oxytropis species growing in Kamchatka are characterized by significant genetic diversity and possess a set of genes that are associated with T3SS and T6SS secretion systems and can affect the development of symbiosis.</title>
        <authorList>
            <person name="Safronova V."/>
            <person name="Guro P."/>
            <person name="Sazanova A."/>
            <person name="Kuznetsova I."/>
            <person name="Belimov A."/>
            <person name="Yakubov V."/>
            <person name="Chirak E."/>
            <person name="Afonin A."/>
            <person name="Gogolev Y."/>
            <person name="Andronov E."/>
            <person name="Tikhonovich I."/>
        </authorList>
    </citation>
    <scope>NUCLEOTIDE SEQUENCE [LARGE SCALE GENOMIC DNA]</scope>
    <source>
        <strain evidence="2">RCAM0610</strain>
    </source>
</reference>
<proteinExistence type="predicted"/>
<protein>
    <submittedName>
        <fullName evidence="1">Uncharacterized protein</fullName>
    </submittedName>
</protein>
<dbReference type="Proteomes" id="UP000515518">
    <property type="component" value="Chromosome"/>
</dbReference>
<gene>
    <name evidence="1" type="ORF">HB770_04105</name>
</gene>
<dbReference type="EMBL" id="CP050549">
    <property type="protein sequence ID" value="QND41829.1"/>
    <property type="molecule type" value="Genomic_DNA"/>
</dbReference>
<dbReference type="AlphaFoldDB" id="A0A7G6RHU7"/>